<organism evidence="2 3">
    <name type="scientific">Cardiocondyla obscurior</name>
    <dbReference type="NCBI Taxonomy" id="286306"/>
    <lineage>
        <taxon>Eukaryota</taxon>
        <taxon>Metazoa</taxon>
        <taxon>Ecdysozoa</taxon>
        <taxon>Arthropoda</taxon>
        <taxon>Hexapoda</taxon>
        <taxon>Insecta</taxon>
        <taxon>Pterygota</taxon>
        <taxon>Neoptera</taxon>
        <taxon>Endopterygota</taxon>
        <taxon>Hymenoptera</taxon>
        <taxon>Apocrita</taxon>
        <taxon>Aculeata</taxon>
        <taxon>Formicoidea</taxon>
        <taxon>Formicidae</taxon>
        <taxon>Myrmicinae</taxon>
        <taxon>Cardiocondyla</taxon>
    </lineage>
</organism>
<evidence type="ECO:0008006" key="4">
    <source>
        <dbReference type="Google" id="ProtNLM"/>
    </source>
</evidence>
<reference evidence="2 3" key="1">
    <citation type="submission" date="2023-03" db="EMBL/GenBank/DDBJ databases">
        <title>High recombination rates correlate with genetic variation in Cardiocondyla obscurior ants.</title>
        <authorList>
            <person name="Errbii M."/>
        </authorList>
    </citation>
    <scope>NUCLEOTIDE SEQUENCE [LARGE SCALE GENOMIC DNA]</scope>
    <source>
        <strain evidence="2">Alpha-2009</strain>
        <tissue evidence="2">Whole body</tissue>
    </source>
</reference>
<name>A0AAW2F373_9HYME</name>
<keyword evidence="1" id="KW-0812">Transmembrane</keyword>
<protein>
    <recommendedName>
        <fullName evidence="4">Transmembrane protein</fullName>
    </recommendedName>
</protein>
<keyword evidence="1" id="KW-1133">Transmembrane helix</keyword>
<sequence length="137" mass="16732">MHFERNRGVNDTLKTDGMRTPSLHKQQLQTQMGCIPRRLNVLNSENLLRRRCNMWQRFITTRYIYFYLSFYYILFIYSFCVFFLLLDYENFFRSYPKVTVNYNPFVQRGNYLNGLNNSKSMKRARFRNSILNEFLIA</sequence>
<comment type="caution">
    <text evidence="2">The sequence shown here is derived from an EMBL/GenBank/DDBJ whole genome shotgun (WGS) entry which is preliminary data.</text>
</comment>
<dbReference type="AlphaFoldDB" id="A0AAW2F373"/>
<evidence type="ECO:0000313" key="2">
    <source>
        <dbReference type="EMBL" id="KAL0109253.1"/>
    </source>
</evidence>
<feature type="transmembrane region" description="Helical" evidence="1">
    <location>
        <begin position="64"/>
        <end position="86"/>
    </location>
</feature>
<keyword evidence="1" id="KW-0472">Membrane</keyword>
<proteinExistence type="predicted"/>
<evidence type="ECO:0000313" key="3">
    <source>
        <dbReference type="Proteomes" id="UP001430953"/>
    </source>
</evidence>
<gene>
    <name evidence="2" type="ORF">PUN28_014382</name>
</gene>
<keyword evidence="3" id="KW-1185">Reference proteome</keyword>
<dbReference type="EMBL" id="JADYXP020000015">
    <property type="protein sequence ID" value="KAL0109253.1"/>
    <property type="molecule type" value="Genomic_DNA"/>
</dbReference>
<evidence type="ECO:0000256" key="1">
    <source>
        <dbReference type="SAM" id="Phobius"/>
    </source>
</evidence>
<accession>A0AAW2F373</accession>
<dbReference type="Proteomes" id="UP001430953">
    <property type="component" value="Unassembled WGS sequence"/>
</dbReference>